<evidence type="ECO:0000313" key="4">
    <source>
        <dbReference type="Proteomes" id="UP000799438"/>
    </source>
</evidence>
<dbReference type="InterPro" id="IPR006598">
    <property type="entry name" value="CAP10"/>
</dbReference>
<dbReference type="GeneID" id="54297212"/>
<gene>
    <name evidence="3" type="ORF">K452DRAFT_283112</name>
</gene>
<feature type="domain" description="Glycosyl transferase CAP10" evidence="2">
    <location>
        <begin position="310"/>
        <end position="587"/>
    </location>
</feature>
<dbReference type="Pfam" id="PF05686">
    <property type="entry name" value="Glyco_transf_90"/>
    <property type="match status" value="1"/>
</dbReference>
<dbReference type="GO" id="GO:0016740">
    <property type="term" value="F:transferase activity"/>
    <property type="evidence" value="ECO:0007669"/>
    <property type="project" value="UniProtKB-KW"/>
</dbReference>
<dbReference type="SMART" id="SM00672">
    <property type="entry name" value="CAP10"/>
    <property type="match status" value="1"/>
</dbReference>
<dbReference type="PANTHER" id="PTHR12203:SF22">
    <property type="entry name" value="CAPSULE ASSOCIATED PROTEIN"/>
    <property type="match status" value="1"/>
</dbReference>
<evidence type="ECO:0000259" key="2">
    <source>
        <dbReference type="SMART" id="SM00672"/>
    </source>
</evidence>
<sequence>MGSQWRTARRSQLLAIGAFVALSIVLYMSWLHQPAMPAEATHPIEELIQNAEFEFSQAVAKQATTLPAAAAEYRARRARHPPPGFDGWFEFARRNDALVVESFFDQIHHDLEPFWGLPAAEIRQSAKTVEPWLLGIRNGKAVMQTKEKHIWMEPWLDLLGSIADHLPANISLDIPVNVMDESRLLVPWERVNELMETAARERQMASLGEVVESFSATSANADTEAAPPPSPDWIHDYSRIWPLVRSTCHPASPARQDPEEPTDLRLPAPDFMPTQAPKGSHAGYVANWTTASDACQHPHLRGLHGTFIEPQSMKTSTRLLPLFGGSKLHSNNEILLPPAMYWSSDVRYSGGEGAHGAAWPFKLNALIWRGAGTGGRNKAATWRHFQRHRFVGMLNGSAVSAAEGTGANGRGETFRLPSADLYSVPGSAQGGHLGAWLAPFTDVAFTDLLCFPSTGGPACPYTEPYYALADPLPMAAQFGHKYLADIDGNSFSGRFRSFMRSSSVPLKASVYREWHDARLWAWVHFVPLDNSFVDVYAVLAYLRARDERARRIAEAGQRWAEKVLRKEDMQVYVYRLLLEFARVCDDEKNVLGFVADLKE</sequence>
<protein>
    <submittedName>
        <fullName evidence="3">Glycosyltransferase family 90 protein</fullName>
    </submittedName>
</protein>
<dbReference type="InterPro" id="IPR051091">
    <property type="entry name" value="O-Glucosyltr/Glycosyltrsf_90"/>
</dbReference>
<organism evidence="3 4">
    <name type="scientific">Aplosporella prunicola CBS 121167</name>
    <dbReference type="NCBI Taxonomy" id="1176127"/>
    <lineage>
        <taxon>Eukaryota</taxon>
        <taxon>Fungi</taxon>
        <taxon>Dikarya</taxon>
        <taxon>Ascomycota</taxon>
        <taxon>Pezizomycotina</taxon>
        <taxon>Dothideomycetes</taxon>
        <taxon>Dothideomycetes incertae sedis</taxon>
        <taxon>Botryosphaeriales</taxon>
        <taxon>Aplosporellaceae</taxon>
        <taxon>Aplosporella</taxon>
    </lineage>
</organism>
<dbReference type="OrthoDB" id="541052at2759"/>
<feature type="transmembrane region" description="Helical" evidence="1">
    <location>
        <begin position="12"/>
        <end position="30"/>
    </location>
</feature>
<dbReference type="AlphaFoldDB" id="A0A6A6BS33"/>
<evidence type="ECO:0000313" key="3">
    <source>
        <dbReference type="EMBL" id="KAF2146909.1"/>
    </source>
</evidence>
<dbReference type="RefSeq" id="XP_033402617.1">
    <property type="nucleotide sequence ID" value="XM_033539716.1"/>
</dbReference>
<keyword evidence="1" id="KW-1133">Transmembrane helix</keyword>
<reference evidence="3" key="1">
    <citation type="journal article" date="2020" name="Stud. Mycol.">
        <title>101 Dothideomycetes genomes: a test case for predicting lifestyles and emergence of pathogens.</title>
        <authorList>
            <person name="Haridas S."/>
            <person name="Albert R."/>
            <person name="Binder M."/>
            <person name="Bloem J."/>
            <person name="Labutti K."/>
            <person name="Salamov A."/>
            <person name="Andreopoulos B."/>
            <person name="Baker S."/>
            <person name="Barry K."/>
            <person name="Bills G."/>
            <person name="Bluhm B."/>
            <person name="Cannon C."/>
            <person name="Castanera R."/>
            <person name="Culley D."/>
            <person name="Daum C."/>
            <person name="Ezra D."/>
            <person name="Gonzalez J."/>
            <person name="Henrissat B."/>
            <person name="Kuo A."/>
            <person name="Liang C."/>
            <person name="Lipzen A."/>
            <person name="Lutzoni F."/>
            <person name="Magnuson J."/>
            <person name="Mondo S."/>
            <person name="Nolan M."/>
            <person name="Ohm R."/>
            <person name="Pangilinan J."/>
            <person name="Park H.-J."/>
            <person name="Ramirez L."/>
            <person name="Alfaro M."/>
            <person name="Sun H."/>
            <person name="Tritt A."/>
            <person name="Yoshinaga Y."/>
            <person name="Zwiers L.-H."/>
            <person name="Turgeon B."/>
            <person name="Goodwin S."/>
            <person name="Spatafora J."/>
            <person name="Crous P."/>
            <person name="Grigoriev I."/>
        </authorList>
    </citation>
    <scope>NUCLEOTIDE SEQUENCE</scope>
    <source>
        <strain evidence="3">CBS 121167</strain>
    </source>
</reference>
<dbReference type="PANTHER" id="PTHR12203">
    <property type="entry name" value="KDEL LYS-ASP-GLU-LEU CONTAINING - RELATED"/>
    <property type="match status" value="1"/>
</dbReference>
<evidence type="ECO:0000256" key="1">
    <source>
        <dbReference type="SAM" id="Phobius"/>
    </source>
</evidence>
<keyword evidence="4" id="KW-1185">Reference proteome</keyword>
<proteinExistence type="predicted"/>
<accession>A0A6A6BS33</accession>
<keyword evidence="1" id="KW-0812">Transmembrane</keyword>
<dbReference type="EMBL" id="ML995475">
    <property type="protein sequence ID" value="KAF2146909.1"/>
    <property type="molecule type" value="Genomic_DNA"/>
</dbReference>
<name>A0A6A6BS33_9PEZI</name>
<keyword evidence="3" id="KW-0808">Transferase</keyword>
<dbReference type="Proteomes" id="UP000799438">
    <property type="component" value="Unassembled WGS sequence"/>
</dbReference>
<keyword evidence="1" id="KW-0472">Membrane</keyword>